<sequence>MNYERCHENFVEFWDRFSHHLSSRSSVSSQSRLRSAKAKRLIAELTLRKFSEHHEQEREQHELERAQIEIKLKQQVFNQRSELEEANLEEAVEEDTYNNSGIMNIRNFSQTLQSSIHESEKECINMNSISGQTAATDKPTMNINSSTQGCSTQSGFSDVSVSSIDSAFQRLASTLHEGFNLPTPELLTFNGTPLDYNSDEGYKRARAILYSRYGRPHVIARSFIEKLVYGARIKASTIEGLSKLALEMQKCEITLSQLVFNSDIDNSENLRCIVKRLPMHMRTRWVDIAHSISESGREPRFSDLAKFVDEKSRIASSMYGYNLCRENQNKTDNRVFISKHHNNDTVKSKVTTLSTQSLNNTAKYEHKCKCCTGTCVDLTSCSKFKSMSLDDRYKLVRMLKLCYNCLKGKHFANNCRKPKACTVSDCNVKHNILLHSWSKPGFDHAAAQPSVNCAATKGSMIMNCLDIIPVLVKGRYGNSCTTYALLDDGADKTLCDERLLQKLNIASKPVTFEMSTVSSSARSAAENVDIRKLPYLADIQIPSTDLTEVMLLIGTDSPNAHIPLEVRSGNENQPYAIRSRLGWAIRGPIEDTHASNVINVHFEEARDVLLQRQLERMWTSDFDDRAREDKNGLSIENKKAMKMMESSITQEDGHYKLRLLGAIERPRYQITWFLHMPVYNN</sequence>
<comment type="caution">
    <text evidence="1">The sequence shown here is derived from an EMBL/GenBank/DDBJ whole genome shotgun (WGS) entry which is preliminary data.</text>
</comment>
<keyword evidence="2" id="KW-1185">Reference proteome</keyword>
<evidence type="ECO:0000313" key="1">
    <source>
        <dbReference type="EMBL" id="VDI06838.1"/>
    </source>
</evidence>
<accession>A0A8B6CMV0</accession>
<organism evidence="1 2">
    <name type="scientific">Mytilus galloprovincialis</name>
    <name type="common">Mediterranean mussel</name>
    <dbReference type="NCBI Taxonomy" id="29158"/>
    <lineage>
        <taxon>Eukaryota</taxon>
        <taxon>Metazoa</taxon>
        <taxon>Spiralia</taxon>
        <taxon>Lophotrochozoa</taxon>
        <taxon>Mollusca</taxon>
        <taxon>Bivalvia</taxon>
        <taxon>Autobranchia</taxon>
        <taxon>Pteriomorphia</taxon>
        <taxon>Mytilida</taxon>
        <taxon>Mytiloidea</taxon>
        <taxon>Mytilidae</taxon>
        <taxon>Mytilinae</taxon>
        <taxon>Mytilus</taxon>
    </lineage>
</organism>
<dbReference type="PANTHER" id="PTHR47331">
    <property type="entry name" value="PHD-TYPE DOMAIN-CONTAINING PROTEIN"/>
    <property type="match status" value="1"/>
</dbReference>
<gene>
    <name evidence="1" type="ORF">MGAL_10B064475</name>
</gene>
<proteinExistence type="predicted"/>
<evidence type="ECO:0000313" key="2">
    <source>
        <dbReference type="Proteomes" id="UP000596742"/>
    </source>
</evidence>
<dbReference type="Proteomes" id="UP000596742">
    <property type="component" value="Unassembled WGS sequence"/>
</dbReference>
<dbReference type="AlphaFoldDB" id="A0A8B6CMV0"/>
<reference evidence="1" key="1">
    <citation type="submission" date="2018-11" db="EMBL/GenBank/DDBJ databases">
        <authorList>
            <person name="Alioto T."/>
            <person name="Alioto T."/>
        </authorList>
    </citation>
    <scope>NUCLEOTIDE SEQUENCE</scope>
</reference>
<name>A0A8B6CMV0_MYTGA</name>
<dbReference type="PANTHER" id="PTHR47331:SF1">
    <property type="entry name" value="GAG-LIKE PROTEIN"/>
    <property type="match status" value="1"/>
</dbReference>
<dbReference type="OrthoDB" id="6283219at2759"/>
<protein>
    <recommendedName>
        <fullName evidence="3">Peptidase A2 domain-containing protein</fullName>
    </recommendedName>
</protein>
<dbReference type="EMBL" id="UYJE01001983">
    <property type="protein sequence ID" value="VDI06838.1"/>
    <property type="molecule type" value="Genomic_DNA"/>
</dbReference>
<evidence type="ECO:0008006" key="3">
    <source>
        <dbReference type="Google" id="ProtNLM"/>
    </source>
</evidence>